<protein>
    <recommendedName>
        <fullName evidence="4">Peptidase S1 domain-containing protein</fullName>
    </recommendedName>
</protein>
<dbReference type="EMBL" id="CP000155">
    <property type="protein sequence ID" value="ABC29082.1"/>
    <property type="molecule type" value="Genomic_DNA"/>
</dbReference>
<dbReference type="eggNOG" id="COG3591">
    <property type="taxonomic scope" value="Bacteria"/>
</dbReference>
<name>Q2SJU2_HAHCH</name>
<feature type="signal peptide" evidence="1">
    <location>
        <begin position="1"/>
        <end position="29"/>
    </location>
</feature>
<accession>Q2SJU2</accession>
<dbReference type="PROSITE" id="PS51257">
    <property type="entry name" value="PROKAR_LIPOPROTEIN"/>
    <property type="match status" value="1"/>
</dbReference>
<dbReference type="HOGENOM" id="CLU_972428_0_0_6"/>
<dbReference type="KEGG" id="hch:HCH_02255"/>
<reference evidence="2 3" key="1">
    <citation type="journal article" date="2005" name="Nucleic Acids Res.">
        <title>Genomic blueprint of Hahella chejuensis, a marine microbe producing an algicidal agent.</title>
        <authorList>
            <person name="Jeong H."/>
            <person name="Yim J.H."/>
            <person name="Lee C."/>
            <person name="Choi S.-H."/>
            <person name="Park Y.K."/>
            <person name="Yoon S.H."/>
            <person name="Hur C.-G."/>
            <person name="Kang H.-Y."/>
            <person name="Kim D."/>
            <person name="Lee H.H."/>
            <person name="Park K.H."/>
            <person name="Park S.-H."/>
            <person name="Park H.-S."/>
            <person name="Lee H.K."/>
            <person name="Oh T.K."/>
            <person name="Kim J.F."/>
        </authorList>
    </citation>
    <scope>NUCLEOTIDE SEQUENCE [LARGE SCALE GENOMIC DNA]</scope>
    <source>
        <strain evidence="2 3">KCTC 2396</strain>
    </source>
</reference>
<keyword evidence="3" id="KW-1185">Reference proteome</keyword>
<dbReference type="SUPFAM" id="SSF50494">
    <property type="entry name" value="Trypsin-like serine proteases"/>
    <property type="match status" value="1"/>
</dbReference>
<feature type="chain" id="PRO_5004215533" description="Peptidase S1 domain-containing protein" evidence="1">
    <location>
        <begin position="30"/>
        <end position="286"/>
    </location>
</feature>
<dbReference type="RefSeq" id="WP_011396151.1">
    <property type="nucleotide sequence ID" value="NC_007645.1"/>
</dbReference>
<evidence type="ECO:0008006" key="4">
    <source>
        <dbReference type="Google" id="ProtNLM"/>
    </source>
</evidence>
<dbReference type="Pfam" id="PF13365">
    <property type="entry name" value="Trypsin_2"/>
    <property type="match status" value="1"/>
</dbReference>
<evidence type="ECO:0000313" key="2">
    <source>
        <dbReference type="EMBL" id="ABC29082.1"/>
    </source>
</evidence>
<evidence type="ECO:0000313" key="3">
    <source>
        <dbReference type="Proteomes" id="UP000000238"/>
    </source>
</evidence>
<dbReference type="AlphaFoldDB" id="Q2SJU2"/>
<gene>
    <name evidence="2" type="ordered locus">HCH_02255</name>
</gene>
<dbReference type="OrthoDB" id="6195655at2"/>
<dbReference type="InterPro" id="IPR043504">
    <property type="entry name" value="Peptidase_S1_PA_chymotrypsin"/>
</dbReference>
<evidence type="ECO:0000256" key="1">
    <source>
        <dbReference type="SAM" id="SignalP"/>
    </source>
</evidence>
<dbReference type="InterPro" id="IPR009003">
    <property type="entry name" value="Peptidase_S1_PA"/>
</dbReference>
<keyword evidence="1" id="KW-0732">Signal</keyword>
<dbReference type="Gene3D" id="2.40.10.10">
    <property type="entry name" value="Trypsin-like serine proteases"/>
    <property type="match status" value="2"/>
</dbReference>
<organism evidence="2 3">
    <name type="scientific">Hahella chejuensis (strain KCTC 2396)</name>
    <dbReference type="NCBI Taxonomy" id="349521"/>
    <lineage>
        <taxon>Bacteria</taxon>
        <taxon>Pseudomonadati</taxon>
        <taxon>Pseudomonadota</taxon>
        <taxon>Gammaproteobacteria</taxon>
        <taxon>Oceanospirillales</taxon>
        <taxon>Hahellaceae</taxon>
        <taxon>Hahella</taxon>
    </lineage>
</organism>
<proteinExistence type="predicted"/>
<sequence>MMRKRLVLSKLTAHLAKMGACILTTTLVASCTSMSESVAGQSKGPKRSLVDDFDYIVPILDEDHFRICTGLILKHGLVITAKHCFRDDSKKGNYYLAYSEDGSIDQNDLYIPVASFEYDSPVEGINDLAIVHYNPGYTEGKLTLKDIPLNFGPAPEAGAPLFSVGYPIVKTQNTLRVGSARCQRKHRSGKLLPSPKSPGYDGLLFDTDCPAFWGNSGAPVFSARYDDQGNVELVSLEGVITHTFDLVNNGDLDYRKMKHDAFGPYMTSNYSPLHQTVRLKEIMKAL</sequence>
<dbReference type="Proteomes" id="UP000000238">
    <property type="component" value="Chromosome"/>
</dbReference>